<evidence type="ECO:0000256" key="2">
    <source>
        <dbReference type="ARBA" id="ARBA00009063"/>
    </source>
</evidence>
<dbReference type="GO" id="GO:0048278">
    <property type="term" value="P:vesicle docking"/>
    <property type="evidence" value="ECO:0007669"/>
    <property type="project" value="TreeGrafter"/>
</dbReference>
<proteinExistence type="inferred from homology"/>
<dbReference type="InterPro" id="IPR010989">
    <property type="entry name" value="SNARE"/>
</dbReference>
<dbReference type="CDD" id="cd15845">
    <property type="entry name" value="SNARE_syntaxin16"/>
    <property type="match status" value="1"/>
</dbReference>
<gene>
    <name evidence="12" type="ORF">CLEP1334_LOCUS14383</name>
</gene>
<dbReference type="GO" id="GO:0006886">
    <property type="term" value="P:intracellular protein transport"/>
    <property type="evidence" value="ECO:0007669"/>
    <property type="project" value="InterPro"/>
</dbReference>
<dbReference type="Pfam" id="PF14523">
    <property type="entry name" value="Syntaxin_2"/>
    <property type="match status" value="1"/>
</dbReference>
<dbReference type="GO" id="GO:0000149">
    <property type="term" value="F:SNARE binding"/>
    <property type="evidence" value="ECO:0007669"/>
    <property type="project" value="TreeGrafter"/>
</dbReference>
<sequence>MAASSSENVDRRRLMALTTRSRTQDFIKYRESLKTHRKVARGLSLERKDFKVHKNLLGGQGQSDDEGSNVDARVYEPPPVWVTLVDDLNRDVASIESKVAELQTLIGKHLLPSFDDDENEHEEQIAATVQEISSLFKACEHRLQEVARMKDAGDGDEVQEVRENITRRVAKQLQDLSLEFKRGHRNYQAKLKGNQIEDYTPDLKFSSPTGSGALGGGSASISFVDEPAAPECIDPRFSAQQTLQLVMAEQMSKEREKAINSVAENVTELAEIFKEIQVLVIDQGTVLDRIDFNIEQAADRVGLAVKELNKANEIQKRSKTMLCIYLLLLLCGLMVVVLVLKKSL</sequence>
<accession>A0A7S0NYH0</accession>
<evidence type="ECO:0000256" key="8">
    <source>
        <dbReference type="ARBA" id="ARBA00023054"/>
    </source>
</evidence>
<keyword evidence="6 10" id="KW-1133">Transmembrane helix</keyword>
<dbReference type="GO" id="GO:0005484">
    <property type="term" value="F:SNAP receptor activity"/>
    <property type="evidence" value="ECO:0007669"/>
    <property type="project" value="InterPro"/>
</dbReference>
<organism evidence="12">
    <name type="scientific">Calcidiscus leptoporus</name>
    <dbReference type="NCBI Taxonomy" id="127549"/>
    <lineage>
        <taxon>Eukaryota</taxon>
        <taxon>Haptista</taxon>
        <taxon>Haptophyta</taxon>
        <taxon>Prymnesiophyceae</taxon>
        <taxon>Coccolithales</taxon>
        <taxon>Calcidiscaceae</taxon>
        <taxon>Calcidiscus</taxon>
    </lineage>
</organism>
<reference evidence="12" key="1">
    <citation type="submission" date="2021-01" db="EMBL/GenBank/DDBJ databases">
        <authorList>
            <person name="Corre E."/>
            <person name="Pelletier E."/>
            <person name="Niang G."/>
            <person name="Scheremetjew M."/>
            <person name="Finn R."/>
            <person name="Kale V."/>
            <person name="Holt S."/>
            <person name="Cochrane G."/>
            <person name="Meng A."/>
            <person name="Brown T."/>
            <person name="Cohen L."/>
        </authorList>
    </citation>
    <scope>NUCLEOTIDE SEQUENCE</scope>
    <source>
        <strain evidence="12">RCC1130</strain>
    </source>
</reference>
<protein>
    <recommendedName>
        <fullName evidence="11">t-SNARE coiled-coil homology domain-containing protein</fullName>
    </recommendedName>
</protein>
<evidence type="ECO:0000259" key="11">
    <source>
        <dbReference type="PROSITE" id="PS50192"/>
    </source>
</evidence>
<evidence type="ECO:0000256" key="6">
    <source>
        <dbReference type="ARBA" id="ARBA00022989"/>
    </source>
</evidence>
<evidence type="ECO:0000256" key="7">
    <source>
        <dbReference type="ARBA" id="ARBA00023034"/>
    </source>
</evidence>
<comment type="similarity">
    <text evidence="2">Belongs to the syntaxin family.</text>
</comment>
<evidence type="ECO:0000256" key="1">
    <source>
        <dbReference type="ARBA" id="ARBA00004409"/>
    </source>
</evidence>
<dbReference type="InterPro" id="IPR006011">
    <property type="entry name" value="Syntaxin_N"/>
</dbReference>
<dbReference type="SUPFAM" id="SSF47661">
    <property type="entry name" value="t-snare proteins"/>
    <property type="match status" value="1"/>
</dbReference>
<dbReference type="EMBL" id="HBER01028648">
    <property type="protein sequence ID" value="CAD8539100.1"/>
    <property type="molecule type" value="Transcribed_RNA"/>
</dbReference>
<keyword evidence="5" id="KW-0653">Protein transport</keyword>
<dbReference type="GO" id="GO:0031201">
    <property type="term" value="C:SNARE complex"/>
    <property type="evidence" value="ECO:0007669"/>
    <property type="project" value="TreeGrafter"/>
</dbReference>
<keyword evidence="7" id="KW-0333">Golgi apparatus</keyword>
<evidence type="ECO:0000256" key="4">
    <source>
        <dbReference type="ARBA" id="ARBA00022692"/>
    </source>
</evidence>
<evidence type="ECO:0000256" key="9">
    <source>
        <dbReference type="ARBA" id="ARBA00023136"/>
    </source>
</evidence>
<dbReference type="AlphaFoldDB" id="A0A7S0NYH0"/>
<dbReference type="InterPro" id="IPR045242">
    <property type="entry name" value="Syntaxin"/>
</dbReference>
<evidence type="ECO:0000256" key="3">
    <source>
        <dbReference type="ARBA" id="ARBA00022448"/>
    </source>
</evidence>
<comment type="subcellular location">
    <subcellularLocation>
        <location evidence="1">Golgi apparatus membrane</location>
        <topology evidence="1">Single-pass type IV membrane protein</topology>
    </subcellularLocation>
</comment>
<dbReference type="PANTHER" id="PTHR19957:SF83">
    <property type="entry name" value="SYNTAXIN-16"/>
    <property type="match status" value="1"/>
</dbReference>
<keyword evidence="3" id="KW-0813">Transport</keyword>
<dbReference type="GO" id="GO:0000139">
    <property type="term" value="C:Golgi membrane"/>
    <property type="evidence" value="ECO:0007669"/>
    <property type="project" value="UniProtKB-SubCell"/>
</dbReference>
<dbReference type="PROSITE" id="PS00914">
    <property type="entry name" value="SYNTAXIN"/>
    <property type="match status" value="1"/>
</dbReference>
<dbReference type="Pfam" id="PF05739">
    <property type="entry name" value="SNARE"/>
    <property type="match status" value="1"/>
</dbReference>
<feature type="transmembrane region" description="Helical" evidence="10">
    <location>
        <begin position="322"/>
        <end position="340"/>
    </location>
</feature>
<evidence type="ECO:0000256" key="10">
    <source>
        <dbReference type="SAM" id="Phobius"/>
    </source>
</evidence>
<dbReference type="GO" id="GO:0006906">
    <property type="term" value="P:vesicle fusion"/>
    <property type="evidence" value="ECO:0007669"/>
    <property type="project" value="TreeGrafter"/>
</dbReference>
<dbReference type="PROSITE" id="PS50192">
    <property type="entry name" value="T_SNARE"/>
    <property type="match status" value="1"/>
</dbReference>
<keyword evidence="9 10" id="KW-0472">Membrane</keyword>
<evidence type="ECO:0000313" key="12">
    <source>
        <dbReference type="EMBL" id="CAD8539100.1"/>
    </source>
</evidence>
<feature type="domain" description="T-SNARE coiled-coil homology" evidence="11">
    <location>
        <begin position="249"/>
        <end position="311"/>
    </location>
</feature>
<dbReference type="Gene3D" id="1.20.58.70">
    <property type="match status" value="1"/>
</dbReference>
<dbReference type="InterPro" id="IPR000727">
    <property type="entry name" value="T_SNARE_dom"/>
</dbReference>
<evidence type="ECO:0000256" key="5">
    <source>
        <dbReference type="ARBA" id="ARBA00022927"/>
    </source>
</evidence>
<dbReference type="InterPro" id="IPR006012">
    <property type="entry name" value="Syntaxin/epimorphin_CS"/>
</dbReference>
<keyword evidence="8" id="KW-0175">Coiled coil</keyword>
<name>A0A7S0NYH0_9EUKA</name>
<dbReference type="PANTHER" id="PTHR19957">
    <property type="entry name" value="SYNTAXIN"/>
    <property type="match status" value="1"/>
</dbReference>
<dbReference type="SMART" id="SM00397">
    <property type="entry name" value="t_SNARE"/>
    <property type="match status" value="1"/>
</dbReference>
<keyword evidence="4 10" id="KW-0812">Transmembrane</keyword>